<name>A0AAN7LFC1_9MYRT</name>
<accession>A0AAN7LFC1</accession>
<protein>
    <submittedName>
        <fullName evidence="1">Uncharacterized protein</fullName>
    </submittedName>
</protein>
<sequence>MGSKRKLTLFIERHVQEHDSGRIKCLQERNYALSILNSIVRISGTNSPYAITVSSEAAYTRRMEAEESEYGESEEDCEIPVAELLMT</sequence>
<dbReference type="Proteomes" id="UP001345219">
    <property type="component" value="Chromosome 13"/>
</dbReference>
<reference evidence="1 2" key="1">
    <citation type="journal article" date="2023" name="Hortic Res">
        <title>Pangenome of water caltrop reveals structural variations and asymmetric subgenome divergence after allopolyploidization.</title>
        <authorList>
            <person name="Zhang X."/>
            <person name="Chen Y."/>
            <person name="Wang L."/>
            <person name="Yuan Y."/>
            <person name="Fang M."/>
            <person name="Shi L."/>
            <person name="Lu R."/>
            <person name="Comes H.P."/>
            <person name="Ma Y."/>
            <person name="Chen Y."/>
            <person name="Huang G."/>
            <person name="Zhou Y."/>
            <person name="Zheng Z."/>
            <person name="Qiu Y."/>
        </authorList>
    </citation>
    <scope>NUCLEOTIDE SEQUENCE [LARGE SCALE GENOMIC DNA]</scope>
    <source>
        <tissue evidence="1">Roots</tissue>
    </source>
</reference>
<dbReference type="AlphaFoldDB" id="A0AAN7LFC1"/>
<evidence type="ECO:0000313" key="2">
    <source>
        <dbReference type="Proteomes" id="UP001345219"/>
    </source>
</evidence>
<dbReference type="EMBL" id="JAXIOK010000001">
    <property type="protein sequence ID" value="KAK4779601.1"/>
    <property type="molecule type" value="Genomic_DNA"/>
</dbReference>
<evidence type="ECO:0000313" key="1">
    <source>
        <dbReference type="EMBL" id="KAK4779601.1"/>
    </source>
</evidence>
<proteinExistence type="predicted"/>
<organism evidence="1 2">
    <name type="scientific">Trapa incisa</name>
    <dbReference type="NCBI Taxonomy" id="236973"/>
    <lineage>
        <taxon>Eukaryota</taxon>
        <taxon>Viridiplantae</taxon>
        <taxon>Streptophyta</taxon>
        <taxon>Embryophyta</taxon>
        <taxon>Tracheophyta</taxon>
        <taxon>Spermatophyta</taxon>
        <taxon>Magnoliopsida</taxon>
        <taxon>eudicotyledons</taxon>
        <taxon>Gunneridae</taxon>
        <taxon>Pentapetalae</taxon>
        <taxon>rosids</taxon>
        <taxon>malvids</taxon>
        <taxon>Myrtales</taxon>
        <taxon>Lythraceae</taxon>
        <taxon>Trapa</taxon>
    </lineage>
</organism>
<gene>
    <name evidence="1" type="ORF">SAY87_015707</name>
</gene>
<comment type="caution">
    <text evidence="1">The sequence shown here is derived from an EMBL/GenBank/DDBJ whole genome shotgun (WGS) entry which is preliminary data.</text>
</comment>
<keyword evidence="2" id="KW-1185">Reference proteome</keyword>